<gene>
    <name evidence="3" type="ORF">ATN00_11645</name>
</gene>
<dbReference type="Pfam" id="PF01557">
    <property type="entry name" value="FAA_hydrolase"/>
    <property type="match status" value="1"/>
</dbReference>
<dbReference type="SUPFAM" id="SSF56529">
    <property type="entry name" value="FAH"/>
    <property type="match status" value="1"/>
</dbReference>
<evidence type="ECO:0000256" key="1">
    <source>
        <dbReference type="ARBA" id="ARBA00023239"/>
    </source>
</evidence>
<dbReference type="AlphaFoldDB" id="A0A0S3F4D2"/>
<protein>
    <submittedName>
        <fullName evidence="3">Hydratase</fullName>
    </submittedName>
</protein>
<dbReference type="KEGG" id="sbd:ATN00_11645"/>
<sequence>MIDQNLDYLANLLCQNRRQGITSDIPFDLLRSEDDAWAVQSAAISAFANDAVGYALIGTCPAIRGTLGLASPIYCPIPVGTVLQDSHGPFRLPQGFIGAQCEIVFTMGGPLGADHWPITRDQFCKAILSYQPSICLVGRRGHLTGQPHLAAIADYAFHVSTIVDKYHEPTGLEAMDRIDMRASINNVPVFQSASGEGLVDPINSALWLVNDLIARGNYLSAGDIVATGSIIPMLLQVLPGQELKVELSGVGDASARFL</sequence>
<proteinExistence type="predicted"/>
<dbReference type="EMBL" id="CP013264">
    <property type="protein sequence ID" value="ALR22574.1"/>
    <property type="molecule type" value="Genomic_DNA"/>
</dbReference>
<accession>A0A0S3F4D2</accession>
<reference evidence="3 4" key="1">
    <citation type="submission" date="2015-11" db="EMBL/GenBank/DDBJ databases">
        <title>A Two-component Flavoprotein Monooxygenase System MeaXY Responsible for para-Hydroxylation of 2-Methyl-6-ethylaniline and 2,6-Diethylaniline in Sphingobium baderi DE-13.</title>
        <authorList>
            <person name="Cheng M."/>
            <person name="Meng Q."/>
            <person name="Yang Y."/>
            <person name="Chu C."/>
            <person name="Yan X."/>
            <person name="He J."/>
            <person name="Li S."/>
        </authorList>
    </citation>
    <scope>NUCLEOTIDE SEQUENCE [LARGE SCALE GENOMIC DNA]</scope>
    <source>
        <strain evidence="3 4">DE-13</strain>
    </source>
</reference>
<dbReference type="PANTHER" id="PTHR30143:SF0">
    <property type="entry name" value="2-KETO-4-PENTENOATE HYDRATASE"/>
    <property type="match status" value="1"/>
</dbReference>
<evidence type="ECO:0000313" key="3">
    <source>
        <dbReference type="EMBL" id="ALR22574.1"/>
    </source>
</evidence>
<keyword evidence="4" id="KW-1185">Reference proteome</keyword>
<dbReference type="PANTHER" id="PTHR30143">
    <property type="entry name" value="ACID HYDRATASE"/>
    <property type="match status" value="1"/>
</dbReference>
<dbReference type="InterPro" id="IPR011234">
    <property type="entry name" value="Fumarylacetoacetase-like_C"/>
</dbReference>
<organism evidence="3 4">
    <name type="scientific">Sphingobium baderi</name>
    <dbReference type="NCBI Taxonomy" id="1332080"/>
    <lineage>
        <taxon>Bacteria</taxon>
        <taxon>Pseudomonadati</taxon>
        <taxon>Pseudomonadota</taxon>
        <taxon>Alphaproteobacteria</taxon>
        <taxon>Sphingomonadales</taxon>
        <taxon>Sphingomonadaceae</taxon>
        <taxon>Sphingobium</taxon>
    </lineage>
</organism>
<dbReference type="OrthoDB" id="9792137at2"/>
<dbReference type="STRING" id="1332080.ATN00_11645"/>
<dbReference type="Gene3D" id="3.90.850.10">
    <property type="entry name" value="Fumarylacetoacetase-like, C-terminal domain"/>
    <property type="match status" value="1"/>
</dbReference>
<evidence type="ECO:0000259" key="2">
    <source>
        <dbReference type="Pfam" id="PF01557"/>
    </source>
</evidence>
<evidence type="ECO:0000313" key="4">
    <source>
        <dbReference type="Proteomes" id="UP000056968"/>
    </source>
</evidence>
<name>A0A0S3F4D2_9SPHN</name>
<dbReference type="InterPro" id="IPR036663">
    <property type="entry name" value="Fumarylacetoacetase_C_sf"/>
</dbReference>
<dbReference type="GO" id="GO:0008684">
    <property type="term" value="F:2-oxopent-4-enoate hydratase activity"/>
    <property type="evidence" value="ECO:0007669"/>
    <property type="project" value="TreeGrafter"/>
</dbReference>
<dbReference type="GO" id="GO:0005737">
    <property type="term" value="C:cytoplasm"/>
    <property type="evidence" value="ECO:0007669"/>
    <property type="project" value="TreeGrafter"/>
</dbReference>
<feature type="domain" description="Fumarylacetoacetase-like C-terminal" evidence="2">
    <location>
        <begin position="100"/>
        <end position="256"/>
    </location>
</feature>
<dbReference type="RefSeq" id="WP_003168943.1">
    <property type="nucleotide sequence ID" value="NZ_CP013264.1"/>
</dbReference>
<dbReference type="Proteomes" id="UP000056968">
    <property type="component" value="Chromosome"/>
</dbReference>
<dbReference type="InterPro" id="IPR050772">
    <property type="entry name" value="Hydratase-Decarb/MhpD_sf"/>
</dbReference>
<keyword evidence="1" id="KW-0456">Lyase</keyword>